<dbReference type="PATRIC" id="fig|294.133.peg.3265"/>
<gene>
    <name evidence="1" type="ORF">VD17_18200</name>
</gene>
<dbReference type="Proteomes" id="UP000033400">
    <property type="component" value="Unassembled WGS sequence"/>
</dbReference>
<protein>
    <submittedName>
        <fullName evidence="1">Uncharacterized protein</fullName>
    </submittedName>
</protein>
<reference evidence="1 2" key="1">
    <citation type="submission" date="2015-03" db="EMBL/GenBank/DDBJ databases">
        <title>Comparative genomics of Pseudomonas insights into diversity of traits involved in vanlence and defense.</title>
        <authorList>
            <person name="Qin Y."/>
        </authorList>
    </citation>
    <scope>NUCLEOTIDE SEQUENCE [LARGE SCALE GENOMIC DNA]</scope>
    <source>
        <strain evidence="1 2">H24</strain>
    </source>
</reference>
<dbReference type="AlphaFoldDB" id="A0A0F4V6A6"/>
<organism evidence="1 2">
    <name type="scientific">Pseudomonas fluorescens</name>
    <dbReference type="NCBI Taxonomy" id="294"/>
    <lineage>
        <taxon>Bacteria</taxon>
        <taxon>Pseudomonadati</taxon>
        <taxon>Pseudomonadota</taxon>
        <taxon>Gammaproteobacteria</taxon>
        <taxon>Pseudomonadales</taxon>
        <taxon>Pseudomonadaceae</taxon>
        <taxon>Pseudomonas</taxon>
    </lineage>
</organism>
<comment type="caution">
    <text evidence="1">The sequence shown here is derived from an EMBL/GenBank/DDBJ whole genome shotgun (WGS) entry which is preliminary data.</text>
</comment>
<evidence type="ECO:0000313" key="1">
    <source>
        <dbReference type="EMBL" id="KJZ64398.1"/>
    </source>
</evidence>
<evidence type="ECO:0000313" key="2">
    <source>
        <dbReference type="Proteomes" id="UP000033400"/>
    </source>
</evidence>
<accession>A0A0F4V6A6</accession>
<dbReference type="OrthoDB" id="893450at2"/>
<proteinExistence type="predicted"/>
<sequence>MSIAKSAGTVDLCEIARELGDFPNFKGQSSLQFSFATKMAATVCPHKPIYDTEVASIFGFQRPPPYKPFEVRLEMYLLFYSGLQKLYDQIIEEGTFKQVRVQFRSKFRDTEGYVSDHKALDFIFWAAGRYKRRQAEVFHDLAVE</sequence>
<dbReference type="EMBL" id="LACH01000039">
    <property type="protein sequence ID" value="KJZ64398.1"/>
    <property type="molecule type" value="Genomic_DNA"/>
</dbReference>
<name>A0A0F4V6A6_PSEFL</name>